<dbReference type="Proteomes" id="UP000367825">
    <property type="component" value="Unassembled WGS sequence"/>
</dbReference>
<reference evidence="1 2" key="1">
    <citation type="submission" date="2019-08" db="EMBL/GenBank/DDBJ databases">
        <authorList>
            <person name="Peeters C."/>
        </authorList>
    </citation>
    <scope>NUCLEOTIDE SEQUENCE [LARGE SCALE GENOMIC DNA]</scope>
    <source>
        <strain evidence="1 2">LMG 31109</strain>
    </source>
</reference>
<accession>A0A5E4RPB3</accession>
<name>A0A5E4RPB3_9BURK</name>
<evidence type="ECO:0000313" key="2">
    <source>
        <dbReference type="Proteomes" id="UP000367825"/>
    </source>
</evidence>
<dbReference type="EMBL" id="CABPSC010000001">
    <property type="protein sequence ID" value="VVD63919.1"/>
    <property type="molecule type" value="Genomic_DNA"/>
</dbReference>
<protein>
    <submittedName>
        <fullName evidence="1">Uncharacterized protein</fullName>
    </submittedName>
</protein>
<evidence type="ECO:0000313" key="1">
    <source>
        <dbReference type="EMBL" id="VVD63919.1"/>
    </source>
</evidence>
<dbReference type="AlphaFoldDB" id="A0A5E4RPB3"/>
<organism evidence="1 2">
    <name type="scientific">Pandoraea nosoerga</name>
    <dbReference type="NCBI Taxonomy" id="2508296"/>
    <lineage>
        <taxon>Bacteria</taxon>
        <taxon>Pseudomonadati</taxon>
        <taxon>Pseudomonadota</taxon>
        <taxon>Betaproteobacteria</taxon>
        <taxon>Burkholderiales</taxon>
        <taxon>Burkholderiaceae</taxon>
        <taxon>Pandoraea</taxon>
    </lineage>
</organism>
<keyword evidence="2" id="KW-1185">Reference proteome</keyword>
<sequence>MGVVGVRGSKCIALTSLRFRKSRAVVGFLPKVASFWEKTRIGRGDGAQAAGAAPLAAHPASAVASISTATPWLNAGTGTTQRAGLASPAQAA</sequence>
<proteinExistence type="predicted"/>
<gene>
    <name evidence="1" type="ORF">PNO31109_00242</name>
</gene>